<comment type="caution">
    <text evidence="1">The sequence shown here is derived from an EMBL/GenBank/DDBJ whole genome shotgun (WGS) entry which is preliminary data.</text>
</comment>
<dbReference type="EMBL" id="CAJVPM010002941">
    <property type="protein sequence ID" value="CAG8495014.1"/>
    <property type="molecule type" value="Genomic_DNA"/>
</dbReference>
<feature type="non-terminal residue" evidence="1">
    <location>
        <position position="1"/>
    </location>
</feature>
<evidence type="ECO:0000313" key="1">
    <source>
        <dbReference type="EMBL" id="CAG8495014.1"/>
    </source>
</evidence>
<keyword evidence="2" id="KW-1185">Reference proteome</keyword>
<accession>A0ACA9KUW8</accession>
<evidence type="ECO:0000313" key="2">
    <source>
        <dbReference type="Proteomes" id="UP000789860"/>
    </source>
</evidence>
<reference evidence="1" key="1">
    <citation type="submission" date="2021-06" db="EMBL/GenBank/DDBJ databases">
        <authorList>
            <person name="Kallberg Y."/>
            <person name="Tangrot J."/>
            <person name="Rosling A."/>
        </authorList>
    </citation>
    <scope>NUCLEOTIDE SEQUENCE</scope>
    <source>
        <strain evidence="1">AU212A</strain>
    </source>
</reference>
<gene>
    <name evidence="1" type="ORF">SCALOS_LOCUS2993</name>
</gene>
<sequence length="54" mass="6438">DNLHFYADVMREAKLEKEEDHIRCKVEEIVKEKKEKAKEALSKPDDKEPILKSR</sequence>
<proteinExistence type="predicted"/>
<organism evidence="1 2">
    <name type="scientific">Scutellospora calospora</name>
    <dbReference type="NCBI Taxonomy" id="85575"/>
    <lineage>
        <taxon>Eukaryota</taxon>
        <taxon>Fungi</taxon>
        <taxon>Fungi incertae sedis</taxon>
        <taxon>Mucoromycota</taxon>
        <taxon>Glomeromycotina</taxon>
        <taxon>Glomeromycetes</taxon>
        <taxon>Diversisporales</taxon>
        <taxon>Gigasporaceae</taxon>
        <taxon>Scutellospora</taxon>
    </lineage>
</organism>
<protein>
    <submittedName>
        <fullName evidence="1">10704_t:CDS:1</fullName>
    </submittedName>
</protein>
<dbReference type="Proteomes" id="UP000789860">
    <property type="component" value="Unassembled WGS sequence"/>
</dbReference>
<name>A0ACA9KUW8_9GLOM</name>